<dbReference type="GO" id="GO:0005886">
    <property type="term" value="C:plasma membrane"/>
    <property type="evidence" value="ECO:0007669"/>
    <property type="project" value="TreeGrafter"/>
</dbReference>
<evidence type="ECO:0000256" key="1">
    <source>
        <dbReference type="SAM" id="Phobius"/>
    </source>
</evidence>
<gene>
    <name evidence="2" type="ORF">GPUH_LOCUS23639</name>
</gene>
<reference evidence="2 3" key="2">
    <citation type="submission" date="2018-11" db="EMBL/GenBank/DDBJ databases">
        <authorList>
            <consortium name="Pathogen Informatics"/>
        </authorList>
    </citation>
    <scope>NUCLEOTIDE SEQUENCE [LARGE SCALE GENOMIC DNA]</scope>
</reference>
<keyword evidence="1" id="KW-0472">Membrane</keyword>
<dbReference type="PANTHER" id="PTHR46273:SF16">
    <property type="entry name" value="G-PROTEIN COUPLED RECEPTORS FAMILY 1 PROFILE DOMAIN-CONTAINING PROTEIN"/>
    <property type="match status" value="1"/>
</dbReference>
<dbReference type="Proteomes" id="UP000271098">
    <property type="component" value="Unassembled WGS sequence"/>
</dbReference>
<reference evidence="4" key="1">
    <citation type="submission" date="2016-06" db="UniProtKB">
        <authorList>
            <consortium name="WormBaseParasite"/>
        </authorList>
    </citation>
    <scope>IDENTIFICATION</scope>
</reference>
<dbReference type="PANTHER" id="PTHR46273">
    <property type="entry name" value="MYOSUPPRESSIN RECEPTOR 1, ISOFORM B-RELATED"/>
    <property type="match status" value="1"/>
</dbReference>
<dbReference type="EMBL" id="UYRT01098460">
    <property type="protein sequence ID" value="VDN41751.1"/>
    <property type="molecule type" value="Genomic_DNA"/>
</dbReference>
<proteinExistence type="predicted"/>
<sequence>MMTIVVLTRPAMVSPVNVLLCSIAICDVLVMTSYLIFVTHFLITAANRCLYTDYSYLWTVFTLVHAHASVILHSTSIWLTVSSPYFLNTFLAKTVIIADVMIFSIKLAYYLSKYK</sequence>
<evidence type="ECO:0000313" key="4">
    <source>
        <dbReference type="WBParaSite" id="GPUH_0002366901-mRNA-1"/>
    </source>
</evidence>
<organism evidence="4">
    <name type="scientific">Gongylonema pulchrum</name>
    <dbReference type="NCBI Taxonomy" id="637853"/>
    <lineage>
        <taxon>Eukaryota</taxon>
        <taxon>Metazoa</taxon>
        <taxon>Ecdysozoa</taxon>
        <taxon>Nematoda</taxon>
        <taxon>Chromadorea</taxon>
        <taxon>Rhabditida</taxon>
        <taxon>Spirurina</taxon>
        <taxon>Spiruromorpha</taxon>
        <taxon>Spiruroidea</taxon>
        <taxon>Gongylonematidae</taxon>
        <taxon>Gongylonema</taxon>
    </lineage>
</organism>
<feature type="transmembrane region" description="Helical" evidence="1">
    <location>
        <begin position="90"/>
        <end position="111"/>
    </location>
</feature>
<feature type="transmembrane region" description="Helical" evidence="1">
    <location>
        <begin position="16"/>
        <end position="43"/>
    </location>
</feature>
<name>A0A183ERP8_9BILA</name>
<dbReference type="OrthoDB" id="5864054at2759"/>
<evidence type="ECO:0000313" key="3">
    <source>
        <dbReference type="Proteomes" id="UP000271098"/>
    </source>
</evidence>
<dbReference type="GO" id="GO:0008528">
    <property type="term" value="F:G protein-coupled peptide receptor activity"/>
    <property type="evidence" value="ECO:0007669"/>
    <property type="project" value="InterPro"/>
</dbReference>
<keyword evidence="3" id="KW-1185">Reference proteome</keyword>
<feature type="transmembrane region" description="Helical" evidence="1">
    <location>
        <begin position="55"/>
        <end position="78"/>
    </location>
</feature>
<keyword evidence="1" id="KW-0812">Transmembrane</keyword>
<accession>A0A183ERP8</accession>
<dbReference type="AlphaFoldDB" id="A0A183ERP8"/>
<dbReference type="InterPro" id="IPR019427">
    <property type="entry name" value="7TM_GPCR_serpentine_rcpt_Srw"/>
</dbReference>
<dbReference type="Pfam" id="PF10324">
    <property type="entry name" value="7TM_GPCR_Srw"/>
    <property type="match status" value="1"/>
</dbReference>
<keyword evidence="1" id="KW-1133">Transmembrane helix</keyword>
<evidence type="ECO:0000313" key="2">
    <source>
        <dbReference type="EMBL" id="VDN41751.1"/>
    </source>
</evidence>
<dbReference type="InterPro" id="IPR053219">
    <property type="entry name" value="GPCR_Dmsr-1"/>
</dbReference>
<dbReference type="WBParaSite" id="GPUH_0002366901-mRNA-1">
    <property type="protein sequence ID" value="GPUH_0002366901-mRNA-1"/>
    <property type="gene ID" value="GPUH_0002366901"/>
</dbReference>
<protein>
    <submittedName>
        <fullName evidence="4">G_PROTEIN_RECEP_F1_2 domain-containing protein</fullName>
    </submittedName>
</protein>